<dbReference type="Pfam" id="PF00118">
    <property type="entry name" value="Cpn60_TCP1"/>
    <property type="match status" value="2"/>
</dbReference>
<dbReference type="InterPro" id="IPR012721">
    <property type="entry name" value="Chap_CCT_theta"/>
</dbReference>
<keyword evidence="4" id="KW-0963">Cytoplasm</keyword>
<dbReference type="EMBL" id="VXIV02002963">
    <property type="protein sequence ID" value="KAF6021785.1"/>
    <property type="molecule type" value="Genomic_DNA"/>
</dbReference>
<keyword evidence="5 9" id="KW-0547">Nucleotide-binding</keyword>
<keyword evidence="11" id="KW-1185">Reference proteome</keyword>
<dbReference type="SUPFAM" id="SSF52029">
    <property type="entry name" value="GroEL apical domain-like"/>
    <property type="match status" value="1"/>
</dbReference>
<evidence type="ECO:0000256" key="3">
    <source>
        <dbReference type="ARBA" id="ARBA00016981"/>
    </source>
</evidence>
<dbReference type="GO" id="GO:0016887">
    <property type="term" value="F:ATP hydrolysis activity"/>
    <property type="evidence" value="ECO:0007669"/>
    <property type="project" value="InterPro"/>
</dbReference>
<accession>A0A7J7J6X9</accession>
<evidence type="ECO:0000256" key="8">
    <source>
        <dbReference type="ARBA" id="ARBA00029602"/>
    </source>
</evidence>
<dbReference type="OrthoDB" id="1748577at2759"/>
<evidence type="ECO:0000256" key="4">
    <source>
        <dbReference type="ARBA" id="ARBA00022490"/>
    </source>
</evidence>
<reference evidence="10" key="1">
    <citation type="submission" date="2020-06" db="EMBL/GenBank/DDBJ databases">
        <title>Draft genome of Bugula neritina, a colonial animal packing powerful symbionts and potential medicines.</title>
        <authorList>
            <person name="Rayko M."/>
        </authorList>
    </citation>
    <scope>NUCLEOTIDE SEQUENCE [LARGE SCALE GENOMIC DNA]</scope>
    <source>
        <strain evidence="10">Kwan_BN1</strain>
    </source>
</reference>
<dbReference type="InterPro" id="IPR002423">
    <property type="entry name" value="Cpn60/GroEL/TCP-1"/>
</dbReference>
<dbReference type="InterPro" id="IPR027410">
    <property type="entry name" value="TCP-1-like_intermed_sf"/>
</dbReference>
<dbReference type="PANTHER" id="PTHR11353">
    <property type="entry name" value="CHAPERONIN"/>
    <property type="match status" value="1"/>
</dbReference>
<dbReference type="InterPro" id="IPR027413">
    <property type="entry name" value="GROEL-like_equatorial_sf"/>
</dbReference>
<comment type="subcellular location">
    <subcellularLocation>
        <location evidence="1">Cytoplasm</location>
    </subcellularLocation>
</comment>
<dbReference type="PROSITE" id="PS00751">
    <property type="entry name" value="TCP1_2"/>
    <property type="match status" value="1"/>
</dbReference>
<dbReference type="Gene3D" id="1.10.560.10">
    <property type="entry name" value="GroEL-like equatorial domain"/>
    <property type="match status" value="2"/>
</dbReference>
<evidence type="ECO:0000313" key="10">
    <source>
        <dbReference type="EMBL" id="KAF6021785.1"/>
    </source>
</evidence>
<comment type="similarity">
    <text evidence="2 9">Belongs to the TCP-1 chaperonin family.</text>
</comment>
<dbReference type="SUPFAM" id="SSF54849">
    <property type="entry name" value="GroEL-intermediate domain like"/>
    <property type="match status" value="1"/>
</dbReference>
<dbReference type="GO" id="GO:0005524">
    <property type="term" value="F:ATP binding"/>
    <property type="evidence" value="ECO:0007669"/>
    <property type="project" value="UniProtKB-KW"/>
</dbReference>
<dbReference type="PROSITE" id="PS00995">
    <property type="entry name" value="TCP1_3"/>
    <property type="match status" value="1"/>
</dbReference>
<dbReference type="Gene3D" id="3.30.260.10">
    <property type="entry name" value="TCP-1-like chaperonin intermediate domain"/>
    <property type="match status" value="2"/>
</dbReference>
<name>A0A7J7J6X9_BUGNE</name>
<proteinExistence type="inferred from homology"/>
<keyword evidence="7 9" id="KW-0143">Chaperone</keyword>
<dbReference type="InterPro" id="IPR027409">
    <property type="entry name" value="GroEL-like_apical_dom_sf"/>
</dbReference>
<dbReference type="PRINTS" id="PR00304">
    <property type="entry name" value="TCOMPLEXTCP1"/>
</dbReference>
<dbReference type="SUPFAM" id="SSF48592">
    <property type="entry name" value="GroEL equatorial domain-like"/>
    <property type="match status" value="1"/>
</dbReference>
<evidence type="ECO:0000256" key="7">
    <source>
        <dbReference type="ARBA" id="ARBA00023186"/>
    </source>
</evidence>
<organism evidence="10 11">
    <name type="scientific">Bugula neritina</name>
    <name type="common">Brown bryozoan</name>
    <name type="synonym">Sertularia neritina</name>
    <dbReference type="NCBI Taxonomy" id="10212"/>
    <lineage>
        <taxon>Eukaryota</taxon>
        <taxon>Metazoa</taxon>
        <taxon>Spiralia</taxon>
        <taxon>Lophotrochozoa</taxon>
        <taxon>Bryozoa</taxon>
        <taxon>Gymnolaemata</taxon>
        <taxon>Cheilostomatida</taxon>
        <taxon>Flustrina</taxon>
        <taxon>Buguloidea</taxon>
        <taxon>Bugulidae</taxon>
        <taxon>Bugula</taxon>
    </lineage>
</organism>
<comment type="caution">
    <text evidence="10">The sequence shown here is derived from an EMBL/GenBank/DDBJ whole genome shotgun (WGS) entry which is preliminary data.</text>
</comment>
<dbReference type="PROSITE" id="PS00750">
    <property type="entry name" value="TCP1_1"/>
    <property type="match status" value="1"/>
</dbReference>
<dbReference type="GO" id="GO:0005737">
    <property type="term" value="C:cytoplasm"/>
    <property type="evidence" value="ECO:0007669"/>
    <property type="project" value="UniProtKB-SubCell"/>
</dbReference>
<dbReference type="AlphaFoldDB" id="A0A7J7J6X9"/>
<dbReference type="GO" id="GO:0140662">
    <property type="term" value="F:ATP-dependent protein folding chaperone"/>
    <property type="evidence" value="ECO:0007669"/>
    <property type="project" value="InterPro"/>
</dbReference>
<dbReference type="CDD" id="cd03341">
    <property type="entry name" value="TCP1_theta"/>
    <property type="match status" value="1"/>
</dbReference>
<evidence type="ECO:0000256" key="1">
    <source>
        <dbReference type="ARBA" id="ARBA00004496"/>
    </source>
</evidence>
<dbReference type="Gene3D" id="3.50.7.10">
    <property type="entry name" value="GroEL"/>
    <property type="match status" value="1"/>
</dbReference>
<dbReference type="InterPro" id="IPR002194">
    <property type="entry name" value="Chaperonin_TCP-1_CS"/>
</dbReference>
<sequence length="476" mass="51902">MAMHIPRAPGFSQMIKDGAKHFSGLDEAVYRNIEACKELAKTLKSAYGPHGQNKMVINHLEKLFVTNDAATVLRELEVQHPAAKMIVLASQQQEQEAGDGTNFVIAFAGALCEQAEELLRMGVSVTEVISGYEQATKKALEILPTLECGRVKDLKDRDSVAASIKTAVMSKQYGHEDFLSKLICDACLNIMPDHQKSFNVDKIRICKIMQIKAIADTGCKLIVTGGKVGELALHYCNKYNLMVLRLLSKFDVRRLCQTVGATALPRITPPTAEEAGYVDHAYADEIGEQAVVILRQEKEDSQLATIVIRGSTDNLMDDIERAVDDGVNTFKALTKDNRLVAGAGAAEIELAKQISSYGETCPGLEQYAIQKFAQALETMPKILAENTGVKATEVLSQLYAAHQDGQKNVGVDVEAEGPAVCDAVKAGLLDLYLTKFWAIKFASQAATTVLKVDQIIMAKAAGGPKPRENKDWDEDD</sequence>
<dbReference type="GO" id="GO:0051082">
    <property type="term" value="F:unfolded protein binding"/>
    <property type="evidence" value="ECO:0007669"/>
    <property type="project" value="InterPro"/>
</dbReference>
<dbReference type="InterPro" id="IPR017998">
    <property type="entry name" value="Chaperone_TCP-1"/>
</dbReference>
<evidence type="ECO:0000256" key="9">
    <source>
        <dbReference type="RuleBase" id="RU004187"/>
    </source>
</evidence>
<evidence type="ECO:0000256" key="6">
    <source>
        <dbReference type="ARBA" id="ARBA00022840"/>
    </source>
</evidence>
<protein>
    <recommendedName>
        <fullName evidence="3">T-complex protein 1 subunit theta</fullName>
    </recommendedName>
    <alternativeName>
        <fullName evidence="8">CCT-theta</fullName>
    </alternativeName>
</protein>
<evidence type="ECO:0000256" key="2">
    <source>
        <dbReference type="ARBA" id="ARBA00008020"/>
    </source>
</evidence>
<evidence type="ECO:0000313" key="11">
    <source>
        <dbReference type="Proteomes" id="UP000593567"/>
    </source>
</evidence>
<keyword evidence="6 9" id="KW-0067">ATP-binding</keyword>
<dbReference type="Proteomes" id="UP000593567">
    <property type="component" value="Unassembled WGS sequence"/>
</dbReference>
<gene>
    <name evidence="10" type="ORF">EB796_019908</name>
</gene>
<evidence type="ECO:0000256" key="5">
    <source>
        <dbReference type="ARBA" id="ARBA00022741"/>
    </source>
</evidence>